<feature type="compositionally biased region" description="Polar residues" evidence="1">
    <location>
        <begin position="943"/>
        <end position="964"/>
    </location>
</feature>
<feature type="compositionally biased region" description="Polar residues" evidence="1">
    <location>
        <begin position="15"/>
        <end position="26"/>
    </location>
</feature>
<feature type="compositionally biased region" description="Gly residues" evidence="1">
    <location>
        <begin position="632"/>
        <end position="641"/>
    </location>
</feature>
<feature type="compositionally biased region" description="Basic and acidic residues" evidence="1">
    <location>
        <begin position="1375"/>
        <end position="1384"/>
    </location>
</feature>
<proteinExistence type="predicted"/>
<evidence type="ECO:0000256" key="1">
    <source>
        <dbReference type="SAM" id="MobiDB-lite"/>
    </source>
</evidence>
<evidence type="ECO:0000313" key="2">
    <source>
        <dbReference type="EMBL" id="TKA43912.1"/>
    </source>
</evidence>
<feature type="region of interest" description="Disordered" evidence="1">
    <location>
        <begin position="1"/>
        <end position="66"/>
    </location>
</feature>
<feature type="region of interest" description="Disordered" evidence="1">
    <location>
        <begin position="886"/>
        <end position="1038"/>
    </location>
</feature>
<feature type="region of interest" description="Disordered" evidence="1">
    <location>
        <begin position="225"/>
        <end position="337"/>
    </location>
</feature>
<dbReference type="STRING" id="329885.A0A4U0V6D9"/>
<feature type="compositionally biased region" description="Basic and acidic residues" evidence="1">
    <location>
        <begin position="549"/>
        <end position="560"/>
    </location>
</feature>
<feature type="compositionally biased region" description="Low complexity" evidence="1">
    <location>
        <begin position="476"/>
        <end position="491"/>
    </location>
</feature>
<feature type="compositionally biased region" description="Polar residues" evidence="1">
    <location>
        <begin position="701"/>
        <end position="719"/>
    </location>
</feature>
<dbReference type="EMBL" id="NAJP01000017">
    <property type="protein sequence ID" value="TKA43912.1"/>
    <property type="molecule type" value="Genomic_DNA"/>
</dbReference>
<feature type="compositionally biased region" description="Low complexity" evidence="1">
    <location>
        <begin position="286"/>
        <end position="314"/>
    </location>
</feature>
<reference evidence="2 3" key="1">
    <citation type="submission" date="2017-03" db="EMBL/GenBank/DDBJ databases">
        <title>Genomes of endolithic fungi from Antarctica.</title>
        <authorList>
            <person name="Coleine C."/>
            <person name="Masonjones S."/>
            <person name="Stajich J.E."/>
        </authorList>
    </citation>
    <scope>NUCLEOTIDE SEQUENCE [LARGE SCALE GENOMIC DNA]</scope>
    <source>
        <strain evidence="2 3">CCFEE 5311</strain>
    </source>
</reference>
<gene>
    <name evidence="2" type="ORF">B0A54_05673</name>
</gene>
<feature type="compositionally biased region" description="Polar residues" evidence="1">
    <location>
        <begin position="578"/>
        <end position="593"/>
    </location>
</feature>
<protein>
    <submittedName>
        <fullName evidence="2">Uncharacterized protein</fullName>
    </submittedName>
</protein>
<feature type="region of interest" description="Disordered" evidence="1">
    <location>
        <begin position="808"/>
        <end position="870"/>
    </location>
</feature>
<feature type="compositionally biased region" description="Basic and acidic residues" evidence="1">
    <location>
        <begin position="528"/>
        <end position="538"/>
    </location>
</feature>
<comment type="caution">
    <text evidence="2">The sequence shown here is derived from an EMBL/GenBank/DDBJ whole genome shotgun (WGS) entry which is preliminary data.</text>
</comment>
<dbReference type="Proteomes" id="UP000310066">
    <property type="component" value="Unassembled WGS sequence"/>
</dbReference>
<feature type="region of interest" description="Disordered" evidence="1">
    <location>
        <begin position="1050"/>
        <end position="1121"/>
    </location>
</feature>
<feature type="compositionally biased region" description="Basic and acidic residues" evidence="1">
    <location>
        <begin position="260"/>
        <end position="272"/>
    </location>
</feature>
<feature type="compositionally biased region" description="Gly residues" evidence="1">
    <location>
        <begin position="1258"/>
        <end position="1279"/>
    </location>
</feature>
<organism evidence="2 3">
    <name type="scientific">Friedmanniomyces endolithicus</name>
    <dbReference type="NCBI Taxonomy" id="329885"/>
    <lineage>
        <taxon>Eukaryota</taxon>
        <taxon>Fungi</taxon>
        <taxon>Dikarya</taxon>
        <taxon>Ascomycota</taxon>
        <taxon>Pezizomycotina</taxon>
        <taxon>Dothideomycetes</taxon>
        <taxon>Dothideomycetidae</taxon>
        <taxon>Mycosphaerellales</taxon>
        <taxon>Teratosphaeriaceae</taxon>
        <taxon>Friedmanniomyces</taxon>
    </lineage>
</organism>
<feature type="region of interest" description="Disordered" evidence="1">
    <location>
        <begin position="420"/>
        <end position="441"/>
    </location>
</feature>
<feature type="region of interest" description="Disordered" evidence="1">
    <location>
        <begin position="476"/>
        <end position="721"/>
    </location>
</feature>
<feature type="compositionally biased region" description="Polar residues" evidence="1">
    <location>
        <begin position="1077"/>
        <end position="1107"/>
    </location>
</feature>
<feature type="compositionally biased region" description="Low complexity" evidence="1">
    <location>
        <begin position="1007"/>
        <end position="1023"/>
    </location>
</feature>
<feature type="region of interest" description="Disordered" evidence="1">
    <location>
        <begin position="1256"/>
        <end position="1306"/>
    </location>
</feature>
<accession>A0A4U0V6D9</accession>
<dbReference type="OrthoDB" id="5335210at2759"/>
<feature type="compositionally biased region" description="Gly residues" evidence="1">
    <location>
        <begin position="1343"/>
        <end position="1361"/>
    </location>
</feature>
<feature type="compositionally biased region" description="Polar residues" evidence="1">
    <location>
        <begin position="420"/>
        <end position="439"/>
    </location>
</feature>
<name>A0A4U0V6D9_9PEZI</name>
<feature type="compositionally biased region" description="Polar residues" evidence="1">
    <location>
        <begin position="808"/>
        <end position="818"/>
    </location>
</feature>
<evidence type="ECO:0000313" key="3">
    <source>
        <dbReference type="Proteomes" id="UP000310066"/>
    </source>
</evidence>
<feature type="region of interest" description="Disordered" evidence="1">
    <location>
        <begin position="1325"/>
        <end position="1384"/>
    </location>
</feature>
<sequence length="1384" mass="148442">MNKFRNKMRAPEGASANTGTGTPNGISSPPLSPPFPALKKSATSRWKKVKKPEPEPRPELNLVGVLPSTDNFRTSLLMPNLSARFSMLKEQDDPNSLLGKASDDSVLQPRRRSRMVDFGFGSNGLNDISEVASIRSSIRPPFAYGRQESFHSEDGYGSENESTRNGSVLARARPGEGNVMFGGRQKVYKIANSGAGSTVKLGKAVYEDDIGMSAFQRYRKEREASETWHAEDEPSFDFGLDQIDSGHQEETPHATTPNDSAKDLSETTKDLSHSPSLSSYEKKRSTTSSFTRSEARSSTAATSVASQPTASATSPFVAASQEPSPVAPMASLKRSDTKTRRLYEQSLDQHVQEQQTSALTRLNSIQRSRPLNHGMQAPPLLYGSKSASNVHDLRPQQPVYALRAQSPPPMAPLTTFSSIQQTSSNNASPVTSGPQSPVSPQVMEFPDLAQALEPGDRGKATAMGAFNKPAQAFDEQQYLQRQQQLQRSQSRGAMQRSASRGALQRSLSRGGLQRKDSLQKPAMQPRSIRPDFGDRERSASNSSIHQRIGRIEQVDRERSDSNASTRSRSRSAPKRQEPTQAYNFPQTAASQIPTKPGAQQYDTHRTFFGNISASDSEEEDDDLRQDYDYGQSGFGYGGHGGRWQPAGLAPVSEHPAFRGHASKPSLAEVDEDEDLQPQPLRPVPSSRSLRTDALEAAGAGHNTTDSVDSPTLGPSTSEPLNGMVHHLRQQSNQSSIYPADESAPLDEVPELPDMPWSAQDNGGNTVRSTIGSESRVASTYTNSNPWDLDDIDNAFGGVDTFERTSISPVDGMQRQSRVGSRAPSRATVQLERHSEVSQDSEEASGSPWQQELRKNHTRDASTATQAERDAFANELAARRNAIQENMKSIVERETQSRGVSPAPSAGGAFKAFGMLRSKSSRESVEVSRAPSAPTKAMRMLGISGSTSNVTLNSQYERSGYSFESNRPRKDSASRAPPVPTMQNRGVLNEWEQARSRGGSETSKSNGRSPPSSQASRARSRSNSEVTTGRSRSRTGPYRDDLAQAMAMGTGSSAAGLPDLSPMLPRELTPRPSPEMGQGQSHFDGQARARSTSRPPVPTTSYFETTTNPPLPTARLAPNNATTPLPLLSPNIYNPTPITSALPSPLIQNPTPPLSTTTTPLTSHFAPLQSQHTNMPIIQPRKGMLRKKTVSKFDISEPKLISSTSNMDTVDLPEGASLKNGMEEIAAIAALASPPPVPGGTGMGMGPRRRATQKILGGLSRGGGFGRGRSGGGVLGGGEEGFNFGRSKTPDPWMMGESSGSRGTPEPLGDFVGSVVGFRARPGMPGVGEGGMRSSPAIQQYGFGSSGGSGGGSGGGGGGAGAGSPERVQRSAVPRSHLEMEGGMF</sequence>